<sequence>MGDHLMMCGNKTDQCPNCRQFVRRAIFAYHYENNCANPDVPTRDNEPNQKAQDTTRSQQFNDSNDNAFIPCEYCNQGIQWHLYDNHTKACREEYYKQLQEKTRRSSQQPAPATTTAKCIHCRLLRSLEGLAYHQGQVNDAERLISCSFCNEKFTSTKEMGDHLLMCGNKTDQCPHCKKFIRRAVFAYHYENNCTDLDDTDNDTHSHANKPVVSPTFHPNNSLLSSTRSAAGHAKNITIIEHDLGTYSNTETTTLQRSNSAIRKTVLCQFCNCECDPADLEAHRSACLKNPDKIKKKHPAPTDEHFNQYRDRLHHDDQPDDTALIPCEYCKKPIEWRLFQEHTNSCAKQEYERIQQQSRVIHQDNNNYVGRCRYCNAECSMDRLTPHEKYCAKSYTDSRAEQERERKFVHQDNNNHFGRCKYCNEQHMVDFLGAHEKYCAKSYTYSRVEQEHERIQQQS</sequence>
<organism evidence="2 3">
    <name type="scientific">Rotaria sordida</name>
    <dbReference type="NCBI Taxonomy" id="392033"/>
    <lineage>
        <taxon>Eukaryota</taxon>
        <taxon>Metazoa</taxon>
        <taxon>Spiralia</taxon>
        <taxon>Gnathifera</taxon>
        <taxon>Rotifera</taxon>
        <taxon>Eurotatoria</taxon>
        <taxon>Bdelloidea</taxon>
        <taxon>Philodinida</taxon>
        <taxon>Philodinidae</taxon>
        <taxon>Rotaria</taxon>
    </lineage>
</organism>
<dbReference type="InterPro" id="IPR013083">
    <property type="entry name" value="Znf_RING/FYVE/PHD"/>
</dbReference>
<feature type="region of interest" description="Disordered" evidence="1">
    <location>
        <begin position="38"/>
        <end position="62"/>
    </location>
</feature>
<accession>A0A815E0M0</accession>
<evidence type="ECO:0000313" key="2">
    <source>
        <dbReference type="EMBL" id="CAF1303898.1"/>
    </source>
</evidence>
<dbReference type="PANTHER" id="PTHR16295">
    <property type="entry name" value="TRAF-TYPE ZINC FINGER PROTEIN-RELATED"/>
    <property type="match status" value="1"/>
</dbReference>
<dbReference type="InterPro" id="IPR051986">
    <property type="entry name" value="Innate_Immune_Apopt_Reg"/>
</dbReference>
<feature type="compositionally biased region" description="Polar residues" evidence="1">
    <location>
        <begin position="48"/>
        <end position="62"/>
    </location>
</feature>
<gene>
    <name evidence="2" type="ORF">ZHD862_LOCUS28111</name>
</gene>
<comment type="caution">
    <text evidence="2">The sequence shown here is derived from an EMBL/GenBank/DDBJ whole genome shotgun (WGS) entry which is preliminary data.</text>
</comment>
<name>A0A815E0M0_9BILA</name>
<dbReference type="PANTHER" id="PTHR16295:SF10">
    <property type="entry name" value="EXPRESSED PROTEIN"/>
    <property type="match status" value="1"/>
</dbReference>
<dbReference type="AlphaFoldDB" id="A0A815E0M0"/>
<evidence type="ECO:0000256" key="1">
    <source>
        <dbReference type="SAM" id="MobiDB-lite"/>
    </source>
</evidence>
<dbReference type="GO" id="GO:0005739">
    <property type="term" value="C:mitochondrion"/>
    <property type="evidence" value="ECO:0007669"/>
    <property type="project" value="TreeGrafter"/>
</dbReference>
<dbReference type="Gene3D" id="3.30.40.10">
    <property type="entry name" value="Zinc/RING finger domain, C3HC4 (zinc finger)"/>
    <property type="match status" value="1"/>
</dbReference>
<reference evidence="2" key="1">
    <citation type="submission" date="2021-02" db="EMBL/GenBank/DDBJ databases">
        <authorList>
            <person name="Nowell W R."/>
        </authorList>
    </citation>
    <scope>NUCLEOTIDE SEQUENCE</scope>
</reference>
<protein>
    <submittedName>
        <fullName evidence="2">Uncharacterized protein</fullName>
    </submittedName>
</protein>
<proteinExistence type="predicted"/>
<dbReference type="EMBL" id="CAJNOT010002302">
    <property type="protein sequence ID" value="CAF1303898.1"/>
    <property type="molecule type" value="Genomic_DNA"/>
</dbReference>
<dbReference type="Proteomes" id="UP000663864">
    <property type="component" value="Unassembled WGS sequence"/>
</dbReference>
<feature type="non-terminal residue" evidence="2">
    <location>
        <position position="1"/>
    </location>
</feature>
<evidence type="ECO:0000313" key="3">
    <source>
        <dbReference type="Proteomes" id="UP000663864"/>
    </source>
</evidence>